<dbReference type="Proteomes" id="UP000050280">
    <property type="component" value="Unassembled WGS sequence"/>
</dbReference>
<evidence type="ECO:0000313" key="2">
    <source>
        <dbReference type="Proteomes" id="UP000050280"/>
    </source>
</evidence>
<protein>
    <submittedName>
        <fullName evidence="1">Uncharacterized protein</fullName>
    </submittedName>
</protein>
<dbReference type="AlphaFoldDB" id="A0A0P7AMB3"/>
<sequence length="67" mass="7450">MGRACSPPLTKPKCNAGNGVLSKGLRIFSWWQKRCAFVLRKKIKTKNKAFAKGPCAMGNACLRPHYL</sequence>
<dbReference type="EMBL" id="LDJX01000015">
    <property type="protein sequence ID" value="KPM30189.1"/>
    <property type="molecule type" value="Genomic_DNA"/>
</dbReference>
<evidence type="ECO:0000313" key="1">
    <source>
        <dbReference type="EMBL" id="KPM30189.1"/>
    </source>
</evidence>
<keyword evidence="2" id="KW-1185">Reference proteome</keyword>
<name>A0A0P7AMB3_9FLAO</name>
<dbReference type="STRING" id="1300341.I595_3726"/>
<comment type="caution">
    <text evidence="1">The sequence shown here is derived from an EMBL/GenBank/DDBJ whole genome shotgun (WGS) entry which is preliminary data.</text>
</comment>
<gene>
    <name evidence="1" type="ORF">I595_3726</name>
</gene>
<accession>A0A0P7AMB3</accession>
<organism evidence="1 2">
    <name type="scientific">Croceitalea dokdonensis DOKDO 023</name>
    <dbReference type="NCBI Taxonomy" id="1300341"/>
    <lineage>
        <taxon>Bacteria</taxon>
        <taxon>Pseudomonadati</taxon>
        <taxon>Bacteroidota</taxon>
        <taxon>Flavobacteriia</taxon>
        <taxon>Flavobacteriales</taxon>
        <taxon>Flavobacteriaceae</taxon>
        <taxon>Croceitalea</taxon>
    </lineage>
</organism>
<proteinExistence type="predicted"/>
<reference evidence="1 2" key="1">
    <citation type="submission" date="2015-09" db="EMBL/GenBank/DDBJ databases">
        <title>Genome sequence of the marine flavobacterium Croceitalea dokdonensis DOKDO 023 that contains proton- and sodium-pumping rhodopsins.</title>
        <authorList>
            <person name="Kwon S.-K."/>
            <person name="Lee H.K."/>
            <person name="Kwak M.-J."/>
            <person name="Kim J.F."/>
        </authorList>
    </citation>
    <scope>NUCLEOTIDE SEQUENCE [LARGE SCALE GENOMIC DNA]</scope>
    <source>
        <strain evidence="1 2">DOKDO 023</strain>
    </source>
</reference>